<accession>A0A8S5UCN5</accession>
<name>A0A8S5UCN5_9CAUD</name>
<proteinExistence type="predicted"/>
<evidence type="ECO:0000313" key="1">
    <source>
        <dbReference type="EMBL" id="DAF92232.1"/>
    </source>
</evidence>
<protein>
    <submittedName>
        <fullName evidence="1">Uncharacterized protein</fullName>
    </submittedName>
</protein>
<sequence>MSAPLRYRISDWHQANKCLSNNSRDLWISVTDIINNDVLTGLRIAIFHRQFGTLFSTVLKSKGNLVSKFDEKLDPDMDKEAVLKEMAKYGFLIDYKPESNLPGSQISYLMSVAGLNFDKIRIMSVYEYNANGRKHSDNYVVAFMSAYNPYWLNANYSCSMKEFKERLASGSVTNLSKVSEQRGFDWSWLYNNISNIDDILKSCSRCCQ</sequence>
<organism evidence="1">
    <name type="scientific">Siphoviridae sp. ctgN495</name>
    <dbReference type="NCBI Taxonomy" id="2825608"/>
    <lineage>
        <taxon>Viruses</taxon>
        <taxon>Duplodnaviria</taxon>
        <taxon>Heunggongvirae</taxon>
        <taxon>Uroviricota</taxon>
        <taxon>Caudoviricetes</taxon>
    </lineage>
</organism>
<reference evidence="1" key="1">
    <citation type="journal article" date="2021" name="Proc. Natl. Acad. Sci. U.S.A.">
        <title>A Catalog of Tens of Thousands of Viruses from Human Metagenomes Reveals Hidden Associations with Chronic Diseases.</title>
        <authorList>
            <person name="Tisza M.J."/>
            <person name="Buck C.B."/>
        </authorList>
    </citation>
    <scope>NUCLEOTIDE SEQUENCE</scope>
    <source>
        <strain evidence="1">CtgN495</strain>
    </source>
</reference>
<dbReference type="EMBL" id="BK016063">
    <property type="protein sequence ID" value="DAF92232.1"/>
    <property type="molecule type" value="Genomic_DNA"/>
</dbReference>